<dbReference type="Proteomes" id="UP001189624">
    <property type="component" value="Chromosome 9"/>
</dbReference>
<dbReference type="EMBL" id="OY731406">
    <property type="protein sequence ID" value="CAJ1975406.1"/>
    <property type="molecule type" value="Genomic_DNA"/>
</dbReference>
<keyword evidence="2" id="KW-1185">Reference proteome</keyword>
<sequence>MEGFRDTTTLFWSVGEHEDGWSLFTLRGSGVCFGGFCRQNSRDLARAESDGFERERFFE</sequence>
<name>A0AA86TF41_9FABA</name>
<dbReference type="Gramene" id="rna-AYBTSS11_LOCUS27520">
    <property type="protein sequence ID" value="CAJ1975406.1"/>
    <property type="gene ID" value="gene-AYBTSS11_LOCUS27520"/>
</dbReference>
<organism evidence="1 2">
    <name type="scientific">Sphenostylis stenocarpa</name>
    <dbReference type="NCBI Taxonomy" id="92480"/>
    <lineage>
        <taxon>Eukaryota</taxon>
        <taxon>Viridiplantae</taxon>
        <taxon>Streptophyta</taxon>
        <taxon>Embryophyta</taxon>
        <taxon>Tracheophyta</taxon>
        <taxon>Spermatophyta</taxon>
        <taxon>Magnoliopsida</taxon>
        <taxon>eudicotyledons</taxon>
        <taxon>Gunneridae</taxon>
        <taxon>Pentapetalae</taxon>
        <taxon>rosids</taxon>
        <taxon>fabids</taxon>
        <taxon>Fabales</taxon>
        <taxon>Fabaceae</taxon>
        <taxon>Papilionoideae</taxon>
        <taxon>50 kb inversion clade</taxon>
        <taxon>NPAAA clade</taxon>
        <taxon>indigoferoid/millettioid clade</taxon>
        <taxon>Phaseoleae</taxon>
        <taxon>Sphenostylis</taxon>
    </lineage>
</organism>
<reference evidence="1" key="1">
    <citation type="submission" date="2023-10" db="EMBL/GenBank/DDBJ databases">
        <authorList>
            <person name="Domelevo Entfellner J.-B."/>
        </authorList>
    </citation>
    <scope>NUCLEOTIDE SEQUENCE</scope>
</reference>
<protein>
    <submittedName>
        <fullName evidence="1">Uncharacterized protein</fullName>
    </submittedName>
</protein>
<accession>A0AA86TF41</accession>
<gene>
    <name evidence="1" type="ORF">AYBTSS11_LOCUS27520</name>
</gene>
<evidence type="ECO:0000313" key="2">
    <source>
        <dbReference type="Proteomes" id="UP001189624"/>
    </source>
</evidence>
<evidence type="ECO:0000313" key="1">
    <source>
        <dbReference type="EMBL" id="CAJ1975406.1"/>
    </source>
</evidence>
<dbReference type="AlphaFoldDB" id="A0AA86TF41"/>
<proteinExistence type="predicted"/>